<comment type="subcellular location">
    <subcellularLocation>
        <location evidence="1 6">Endoplasmic reticulum membrane</location>
        <topology evidence="1 6">Multi-pass membrane protein</topology>
    </subcellularLocation>
</comment>
<evidence type="ECO:0000256" key="1">
    <source>
        <dbReference type="ARBA" id="ARBA00004477"/>
    </source>
</evidence>
<keyword evidence="3 6" id="KW-0256">Endoplasmic reticulum</keyword>
<dbReference type="PROSITE" id="PS50845">
    <property type="entry name" value="RETICULON"/>
    <property type="match status" value="1"/>
</dbReference>
<dbReference type="PANTHER" id="PTHR10994">
    <property type="entry name" value="RETICULON"/>
    <property type="match status" value="1"/>
</dbReference>
<dbReference type="GO" id="GO:0009617">
    <property type="term" value="P:response to bacterium"/>
    <property type="evidence" value="ECO:0007669"/>
    <property type="project" value="InterPro"/>
</dbReference>
<dbReference type="GeneID" id="118346145"/>
<dbReference type="OrthoDB" id="567788at2759"/>
<accession>A0A6P9EK10</accession>
<dbReference type="Proteomes" id="UP000235220">
    <property type="component" value="Unplaced"/>
</dbReference>
<reference evidence="9" key="1">
    <citation type="submission" date="2025-08" db="UniProtKB">
        <authorList>
            <consortium name="RefSeq"/>
        </authorList>
    </citation>
    <scope>IDENTIFICATION</scope>
    <source>
        <tissue evidence="9">Leaves</tissue>
    </source>
</reference>
<dbReference type="InterPro" id="IPR003388">
    <property type="entry name" value="Reticulon"/>
</dbReference>
<dbReference type="AlphaFoldDB" id="A0A6P9EK10"/>
<organism evidence="8 9">
    <name type="scientific">Juglans regia</name>
    <name type="common">English walnut</name>
    <dbReference type="NCBI Taxonomy" id="51240"/>
    <lineage>
        <taxon>Eukaryota</taxon>
        <taxon>Viridiplantae</taxon>
        <taxon>Streptophyta</taxon>
        <taxon>Embryophyta</taxon>
        <taxon>Tracheophyta</taxon>
        <taxon>Spermatophyta</taxon>
        <taxon>Magnoliopsida</taxon>
        <taxon>eudicotyledons</taxon>
        <taxon>Gunneridae</taxon>
        <taxon>Pentapetalae</taxon>
        <taxon>rosids</taxon>
        <taxon>fabids</taxon>
        <taxon>Fagales</taxon>
        <taxon>Juglandaceae</taxon>
        <taxon>Juglans</taxon>
    </lineage>
</organism>
<sequence>MKSSQVIVGLWFAAVVGSWCNFLTVLYVGFVAAHTLPVLYERYEDQVDSFVYQVIEQIRCNYRKLDAGVLSKIPKGKLDGKKHE</sequence>
<dbReference type="PANTHER" id="PTHR10994:SF62">
    <property type="entry name" value="RETICULON-LIKE PROTEIN B8"/>
    <property type="match status" value="1"/>
</dbReference>
<protein>
    <recommendedName>
        <fullName evidence="6">Reticulon-like protein</fullName>
    </recommendedName>
</protein>
<evidence type="ECO:0000256" key="5">
    <source>
        <dbReference type="ARBA" id="ARBA00023136"/>
    </source>
</evidence>
<keyword evidence="5 6" id="KW-0472">Membrane</keyword>
<evidence type="ECO:0000259" key="7">
    <source>
        <dbReference type="PROSITE" id="PS50845"/>
    </source>
</evidence>
<dbReference type="InterPro" id="IPR045064">
    <property type="entry name" value="Reticulon-like"/>
</dbReference>
<evidence type="ECO:0000256" key="2">
    <source>
        <dbReference type="ARBA" id="ARBA00022692"/>
    </source>
</evidence>
<name>A0A6P9EK10_JUGRE</name>
<evidence type="ECO:0000313" key="9">
    <source>
        <dbReference type="RefSeq" id="XP_035543072.1"/>
    </source>
</evidence>
<comment type="caution">
    <text evidence="6">Lacks conserved residue(s) required for the propagation of feature annotation.</text>
</comment>
<dbReference type="RefSeq" id="XP_035543072.1">
    <property type="nucleotide sequence ID" value="XM_035687179.1"/>
</dbReference>
<evidence type="ECO:0000256" key="6">
    <source>
        <dbReference type="RuleBase" id="RU363132"/>
    </source>
</evidence>
<feature type="transmembrane region" description="Helical" evidence="6">
    <location>
        <begin position="6"/>
        <end position="33"/>
    </location>
</feature>
<evidence type="ECO:0000313" key="8">
    <source>
        <dbReference type="Proteomes" id="UP000235220"/>
    </source>
</evidence>
<evidence type="ECO:0000256" key="3">
    <source>
        <dbReference type="ARBA" id="ARBA00022824"/>
    </source>
</evidence>
<keyword evidence="2 6" id="KW-0812">Transmembrane</keyword>
<dbReference type="KEGG" id="jre:118346145"/>
<keyword evidence="8" id="KW-1185">Reference proteome</keyword>
<dbReference type="GO" id="GO:0005789">
    <property type="term" value="C:endoplasmic reticulum membrane"/>
    <property type="evidence" value="ECO:0007669"/>
    <property type="project" value="UniProtKB-SubCell"/>
</dbReference>
<keyword evidence="4 6" id="KW-1133">Transmembrane helix</keyword>
<gene>
    <name evidence="9" type="primary">LOC118346145</name>
</gene>
<proteinExistence type="predicted"/>
<dbReference type="Pfam" id="PF02453">
    <property type="entry name" value="Reticulon"/>
    <property type="match status" value="1"/>
</dbReference>
<evidence type="ECO:0000256" key="4">
    <source>
        <dbReference type="ARBA" id="ARBA00022989"/>
    </source>
</evidence>
<feature type="domain" description="Reticulon" evidence="7">
    <location>
        <begin position="1"/>
        <end position="84"/>
    </location>
</feature>
<dbReference type="InParanoid" id="A0A6P9EK10"/>